<reference evidence="1" key="1">
    <citation type="submission" date="2022-10" db="EMBL/GenBank/DDBJ databases">
        <title>The complete genomes of actinobacterial strains from the NBC collection.</title>
        <authorList>
            <person name="Joergensen T.S."/>
            <person name="Alvarez Arevalo M."/>
            <person name="Sterndorff E.B."/>
            <person name="Faurdal D."/>
            <person name="Vuksanovic O."/>
            <person name="Mourched A.-S."/>
            <person name="Charusanti P."/>
            <person name="Shaw S."/>
            <person name="Blin K."/>
            <person name="Weber T."/>
        </authorList>
    </citation>
    <scope>NUCLEOTIDE SEQUENCE</scope>
    <source>
        <strain evidence="1">NBC_00060</strain>
    </source>
</reference>
<sequence>MLVHKPDNLVLHFRSAPLVGQLVGVNGAGCDAAWRQATLVTAGDFTGGANWDTLIRWSDGRVIQYQDTGPSGGLGNEIQTAAPQSIRTHDTVMTAGAYDSNKWPDDLIIRWSDGETTLYTRTRTGTTFGDERTLVQPA</sequence>
<name>A0AAU2H8Z1_9ACTN</name>
<organism evidence="1">
    <name type="scientific">Streptomyces sp. NBC_00060</name>
    <dbReference type="NCBI Taxonomy" id="2975636"/>
    <lineage>
        <taxon>Bacteria</taxon>
        <taxon>Bacillati</taxon>
        <taxon>Actinomycetota</taxon>
        <taxon>Actinomycetes</taxon>
        <taxon>Kitasatosporales</taxon>
        <taxon>Streptomycetaceae</taxon>
        <taxon>Streptomyces</taxon>
    </lineage>
</organism>
<evidence type="ECO:0000313" key="1">
    <source>
        <dbReference type="EMBL" id="WTU44689.1"/>
    </source>
</evidence>
<dbReference type="EMBL" id="CP108253">
    <property type="protein sequence ID" value="WTU44689.1"/>
    <property type="molecule type" value="Genomic_DNA"/>
</dbReference>
<protein>
    <submittedName>
        <fullName evidence="1">Uncharacterized protein</fullName>
    </submittedName>
</protein>
<proteinExistence type="predicted"/>
<gene>
    <name evidence="1" type="ORF">OHV25_36420</name>
</gene>
<accession>A0AAU2H8Z1</accession>
<dbReference type="AlphaFoldDB" id="A0AAU2H8Z1"/>